<organism evidence="11 12">
    <name type="scientific">Streptomyces termitum</name>
    <dbReference type="NCBI Taxonomy" id="67368"/>
    <lineage>
        <taxon>Bacteria</taxon>
        <taxon>Bacillati</taxon>
        <taxon>Actinomycetota</taxon>
        <taxon>Actinomycetes</taxon>
        <taxon>Kitasatosporales</taxon>
        <taxon>Streptomycetaceae</taxon>
        <taxon>Streptomyces</taxon>
    </lineage>
</organism>
<evidence type="ECO:0000259" key="8">
    <source>
        <dbReference type="Pfam" id="PF00441"/>
    </source>
</evidence>
<dbReference type="GO" id="GO:0050660">
    <property type="term" value="F:flavin adenine dinucleotide binding"/>
    <property type="evidence" value="ECO:0007669"/>
    <property type="project" value="InterPro"/>
</dbReference>
<evidence type="ECO:0000313" key="12">
    <source>
        <dbReference type="Proteomes" id="UP000644020"/>
    </source>
</evidence>
<name>A0A918T0R5_9ACTN</name>
<comment type="subunit">
    <text evidence="3">Homodimer.</text>
</comment>
<proteinExistence type="inferred from homology"/>
<dbReference type="InterPro" id="IPR050741">
    <property type="entry name" value="Acyl-CoA_dehydrogenase"/>
</dbReference>
<protein>
    <submittedName>
        <fullName evidence="11">Acyl-CoA dehydrogenase</fullName>
    </submittedName>
</protein>
<comment type="similarity">
    <text evidence="2 7">Belongs to the acyl-CoA dehydrogenase family.</text>
</comment>
<dbReference type="RefSeq" id="WP_189976528.1">
    <property type="nucleotide sequence ID" value="NZ_BMUL01000005.1"/>
</dbReference>
<dbReference type="InterPro" id="IPR009100">
    <property type="entry name" value="AcylCoA_DH/oxidase_NM_dom_sf"/>
</dbReference>
<feature type="domain" description="Acyl-CoA oxidase/dehydrogenase middle" evidence="9">
    <location>
        <begin position="134"/>
        <end position="235"/>
    </location>
</feature>
<dbReference type="Pfam" id="PF00441">
    <property type="entry name" value="Acyl-CoA_dh_1"/>
    <property type="match status" value="1"/>
</dbReference>
<comment type="cofactor">
    <cofactor evidence="1 7">
        <name>FAD</name>
        <dbReference type="ChEBI" id="CHEBI:57692"/>
    </cofactor>
</comment>
<evidence type="ECO:0000259" key="10">
    <source>
        <dbReference type="Pfam" id="PF02771"/>
    </source>
</evidence>
<evidence type="ECO:0000256" key="3">
    <source>
        <dbReference type="ARBA" id="ARBA00011738"/>
    </source>
</evidence>
<dbReference type="InterPro" id="IPR006091">
    <property type="entry name" value="Acyl-CoA_Oxase/DH_mid-dom"/>
</dbReference>
<keyword evidence="4 7" id="KW-0285">Flavoprotein</keyword>
<dbReference type="AlphaFoldDB" id="A0A918T0R5"/>
<gene>
    <name evidence="11" type="ORF">GCM10010305_23050</name>
</gene>
<keyword evidence="12" id="KW-1185">Reference proteome</keyword>
<evidence type="ECO:0000256" key="7">
    <source>
        <dbReference type="RuleBase" id="RU362125"/>
    </source>
</evidence>
<dbReference type="SUPFAM" id="SSF47203">
    <property type="entry name" value="Acyl-CoA dehydrogenase C-terminal domain-like"/>
    <property type="match status" value="1"/>
</dbReference>
<dbReference type="InterPro" id="IPR009075">
    <property type="entry name" value="AcylCo_DH/oxidase_C"/>
</dbReference>
<sequence>MDFAYDARTEELRGKLLAFMDAHVYPAEAVAEEQRAALASPWDEPPVVAGLKAEARRQGLWNLFLPDEEYGAGLTNLQYAPLAEITGRSPQLAPTALNCAAPDTGNMELLAQFGDEAQKKRWLEPLLAGGIRSAFAMTEPEVASSDATNIETRIRRDGDAYVVDGRKWYISGAMHPDCEIFIVMGKTDPDGADVRRQQSMLLVPRDTPGVTVRRAMRVYGYEDHYHGGHAEVLFEDARVPASHLIGGEGDGFAIAQARLGPGRIHHCMRLIGMAERALELTCRRAVSRTAFGKALAQQGVVQNWIADARVTIEQLRLLVLKTAWLMDTVGNKGAHTEIQAIKIATPRAVVDIVDKAVQAHGAGGVSQDFPLAELWAAARTLRLADGPDEVHQRSLARRELKRYL</sequence>
<dbReference type="Pfam" id="PF02770">
    <property type="entry name" value="Acyl-CoA_dh_M"/>
    <property type="match status" value="1"/>
</dbReference>
<dbReference type="Proteomes" id="UP000644020">
    <property type="component" value="Unassembled WGS sequence"/>
</dbReference>
<dbReference type="PANTHER" id="PTHR48083">
    <property type="entry name" value="MEDIUM-CHAIN SPECIFIC ACYL-COA DEHYDROGENASE, MITOCHONDRIAL-RELATED"/>
    <property type="match status" value="1"/>
</dbReference>
<evidence type="ECO:0000259" key="9">
    <source>
        <dbReference type="Pfam" id="PF02770"/>
    </source>
</evidence>
<dbReference type="PANTHER" id="PTHR48083:SF13">
    <property type="entry name" value="ACYL-COA DEHYDROGENASE FAMILY MEMBER 11"/>
    <property type="match status" value="1"/>
</dbReference>
<dbReference type="Gene3D" id="1.10.540.10">
    <property type="entry name" value="Acyl-CoA dehydrogenase/oxidase, N-terminal domain"/>
    <property type="match status" value="1"/>
</dbReference>
<feature type="domain" description="Acyl-CoA dehydrogenase/oxidase C-terminal" evidence="8">
    <location>
        <begin position="249"/>
        <end position="398"/>
    </location>
</feature>
<dbReference type="GO" id="GO:0005737">
    <property type="term" value="C:cytoplasm"/>
    <property type="evidence" value="ECO:0007669"/>
    <property type="project" value="TreeGrafter"/>
</dbReference>
<dbReference type="GO" id="GO:0003995">
    <property type="term" value="F:acyl-CoA dehydrogenase activity"/>
    <property type="evidence" value="ECO:0007669"/>
    <property type="project" value="TreeGrafter"/>
</dbReference>
<accession>A0A918T0R5</accession>
<evidence type="ECO:0000313" key="11">
    <source>
        <dbReference type="EMBL" id="GHA79230.1"/>
    </source>
</evidence>
<evidence type="ECO:0000256" key="6">
    <source>
        <dbReference type="ARBA" id="ARBA00023002"/>
    </source>
</evidence>
<reference evidence="11" key="1">
    <citation type="journal article" date="2014" name="Int. J. Syst. Evol. Microbiol.">
        <title>Complete genome sequence of Corynebacterium casei LMG S-19264T (=DSM 44701T), isolated from a smear-ripened cheese.</title>
        <authorList>
            <consortium name="US DOE Joint Genome Institute (JGI-PGF)"/>
            <person name="Walter F."/>
            <person name="Albersmeier A."/>
            <person name="Kalinowski J."/>
            <person name="Ruckert C."/>
        </authorList>
    </citation>
    <scope>NUCLEOTIDE SEQUENCE</scope>
    <source>
        <strain evidence="11">JCM 4518</strain>
    </source>
</reference>
<dbReference type="InterPro" id="IPR013786">
    <property type="entry name" value="AcylCoA_DH/ox_N"/>
</dbReference>
<dbReference type="InterPro" id="IPR046373">
    <property type="entry name" value="Acyl-CoA_Oxase/DH_mid-dom_sf"/>
</dbReference>
<keyword evidence="6 7" id="KW-0560">Oxidoreductase</keyword>
<dbReference type="Gene3D" id="1.20.140.10">
    <property type="entry name" value="Butyryl-CoA Dehydrogenase, subunit A, domain 3"/>
    <property type="match status" value="1"/>
</dbReference>
<dbReference type="EMBL" id="BMUL01000005">
    <property type="protein sequence ID" value="GHA79230.1"/>
    <property type="molecule type" value="Genomic_DNA"/>
</dbReference>
<dbReference type="Pfam" id="PF02771">
    <property type="entry name" value="Acyl-CoA_dh_N"/>
    <property type="match status" value="1"/>
</dbReference>
<evidence type="ECO:0000256" key="4">
    <source>
        <dbReference type="ARBA" id="ARBA00022630"/>
    </source>
</evidence>
<feature type="domain" description="Acyl-CoA dehydrogenase/oxidase N-terminal" evidence="10">
    <location>
        <begin position="10"/>
        <end position="129"/>
    </location>
</feature>
<evidence type="ECO:0000256" key="1">
    <source>
        <dbReference type="ARBA" id="ARBA00001974"/>
    </source>
</evidence>
<dbReference type="GO" id="GO:0033539">
    <property type="term" value="P:fatty acid beta-oxidation using acyl-CoA dehydrogenase"/>
    <property type="evidence" value="ECO:0007669"/>
    <property type="project" value="TreeGrafter"/>
</dbReference>
<comment type="caution">
    <text evidence="11">The sequence shown here is derived from an EMBL/GenBank/DDBJ whole genome shotgun (WGS) entry which is preliminary data.</text>
</comment>
<dbReference type="InterPro" id="IPR036250">
    <property type="entry name" value="AcylCo_DH-like_C"/>
</dbReference>
<evidence type="ECO:0000256" key="2">
    <source>
        <dbReference type="ARBA" id="ARBA00009347"/>
    </source>
</evidence>
<reference evidence="11" key="2">
    <citation type="submission" date="2020-09" db="EMBL/GenBank/DDBJ databases">
        <authorList>
            <person name="Sun Q."/>
            <person name="Ohkuma M."/>
        </authorList>
    </citation>
    <scope>NUCLEOTIDE SEQUENCE</scope>
    <source>
        <strain evidence="11">JCM 4518</strain>
    </source>
</reference>
<dbReference type="InterPro" id="IPR037069">
    <property type="entry name" value="AcylCoA_DH/ox_N_sf"/>
</dbReference>
<evidence type="ECO:0000256" key="5">
    <source>
        <dbReference type="ARBA" id="ARBA00022827"/>
    </source>
</evidence>
<dbReference type="SUPFAM" id="SSF56645">
    <property type="entry name" value="Acyl-CoA dehydrogenase NM domain-like"/>
    <property type="match status" value="1"/>
</dbReference>
<keyword evidence="5 7" id="KW-0274">FAD</keyword>
<dbReference type="Gene3D" id="2.40.110.10">
    <property type="entry name" value="Butyryl-CoA Dehydrogenase, subunit A, domain 2"/>
    <property type="match status" value="1"/>
</dbReference>
<dbReference type="FunFam" id="2.40.110.10:FF:000002">
    <property type="entry name" value="Acyl-CoA dehydrogenase fadE12"/>
    <property type="match status" value="1"/>
</dbReference>